<proteinExistence type="predicted"/>
<keyword evidence="3" id="KW-1185">Reference proteome</keyword>
<evidence type="ECO:0000256" key="1">
    <source>
        <dbReference type="SAM" id="MobiDB-lite"/>
    </source>
</evidence>
<dbReference type="OMA" id="YVPSEPP"/>
<dbReference type="GeneID" id="4703561"/>
<dbReference type="Proteomes" id="UP000006701">
    <property type="component" value="Unassembled WGS sequence"/>
</dbReference>
<protein>
    <recommendedName>
        <fullName evidence="4">Prefoldin subunit</fullName>
    </recommendedName>
</protein>
<dbReference type="RefSeq" id="XP_001271148.1">
    <property type="nucleotide sequence ID" value="XM_001271147.1"/>
</dbReference>
<reference evidence="2 3" key="1">
    <citation type="journal article" date="2008" name="PLoS Genet.">
        <title>Genomic islands in the pathogenic filamentous fungus Aspergillus fumigatus.</title>
        <authorList>
            <person name="Fedorova N.D."/>
            <person name="Khaldi N."/>
            <person name="Joardar V.S."/>
            <person name="Maiti R."/>
            <person name="Amedeo P."/>
            <person name="Anderson M.J."/>
            <person name="Crabtree J."/>
            <person name="Silva J.C."/>
            <person name="Badger J.H."/>
            <person name="Albarraq A."/>
            <person name="Angiuoli S."/>
            <person name="Bussey H."/>
            <person name="Bowyer P."/>
            <person name="Cotty P.J."/>
            <person name="Dyer P.S."/>
            <person name="Egan A."/>
            <person name="Galens K."/>
            <person name="Fraser-Liggett C.M."/>
            <person name="Haas B.J."/>
            <person name="Inman J.M."/>
            <person name="Kent R."/>
            <person name="Lemieux S."/>
            <person name="Malavazi I."/>
            <person name="Orvis J."/>
            <person name="Roemer T."/>
            <person name="Ronning C.M."/>
            <person name="Sundaram J.P."/>
            <person name="Sutton G."/>
            <person name="Turner G."/>
            <person name="Venter J.C."/>
            <person name="White O.R."/>
            <person name="Whitty B.R."/>
            <person name="Youngman P."/>
            <person name="Wolfe K.H."/>
            <person name="Goldman G.H."/>
            <person name="Wortman J.R."/>
            <person name="Jiang B."/>
            <person name="Denning D.W."/>
            <person name="Nierman W.C."/>
        </authorList>
    </citation>
    <scope>NUCLEOTIDE SEQUENCE [LARGE SCALE GENOMIC DNA]</scope>
    <source>
        <strain evidence="3">ATCC 1007 / CBS 513.65 / DSM 816 / NCTC 3887 / NRRL 1</strain>
    </source>
</reference>
<dbReference type="STRING" id="344612.A1CKP8"/>
<evidence type="ECO:0000313" key="2">
    <source>
        <dbReference type="EMBL" id="EAW09722.1"/>
    </source>
</evidence>
<evidence type="ECO:0008006" key="4">
    <source>
        <dbReference type="Google" id="ProtNLM"/>
    </source>
</evidence>
<sequence>MPSDPTDQQEHPRSCDKTGDSELSTSAQLHQNETSEVQFSETKAKPSQHITKLKSTQVVVPTPTQYLLDTLQDFRCSVIDADDQIRASKHIVDATIETSEQRSDLLRQKKSNKKPPRLSLQTILADYIRAVDPLLNSAGGTYSDIPATIELDEALRNVFGDKTVQYLETRHYNPADVQVWSWILRSTTPYEAMLRILMLESAQDTRVGSKARIIPPFIPLLLLRRQNLDVKTFRLLLIYSLHVITGQPVPPFDLARSEQWIDSEVATRQESPQTELLVEPTTCFAFIIRLLRHAREVWPQAQLTIARSFSFYLNLLQADKCSSEATRQRRNQFMADKFNACLWLLSLPCKSGPFKSVSIQQQAQFELLRAMAGHKPVLPVTRQGYQGIIAVQLAHKKTSDERQSADLKAPSWPPWKEEKLGIDSHRGNEGMRSRAMRVMAQMKEAGYSHTRWEEISAILAGWDTDKSPTVQTRSLMRRPQLLRGPAGSKPNHHAVWVARIRATRTVREAWACFLSYQDQGLPPRASVYVAMAEKLIFRRQAIENHFDQISHALPGDGLEVFPEPSSARDLIYVHTEPATLEELLKQMLSQGIRPSRRFLALLLRSAQTFSSGLDYLSCSDLTDEQIEVLCTVWGRKSDYQMVDQDAMEKLPDYVFSSFICFLCNFSNLDSLHLARHEIRTAHLFPILMGDAINRLKTSTLFSYASDSGDSGALQHPRALSHAIQLLRLRQPRSPPAWIHVLAALGRDRITAPYRRMSRSTQRILAWYEILEVTGWMKERAVEPGLQGFLILCNSFTRAVVAGLKHPDAVEDGLALVQEAARWGNIAQLDDPHPRYEDMVRSGLGIIKEHFDQLVLSDSMTSPLLERTVATLESATSSQVKVPPMMHVPTPAVLHAFVRALGLAGDRDGLLNLVRWMSHNAETLKETSDEHLNGDRMMRRTLIALRVFLEGHGEKLLSGLSGEFSHGSSHEGDEYAPSLESGSQAAETISFSDPYLQEAYELITATSSWGSWPSDDELWKYLHWEH</sequence>
<dbReference type="AlphaFoldDB" id="A1CKP8"/>
<dbReference type="eggNOG" id="ENOG502S19W">
    <property type="taxonomic scope" value="Eukaryota"/>
</dbReference>
<dbReference type="HOGENOM" id="CLU_005247_1_0_1"/>
<organism evidence="2 3">
    <name type="scientific">Aspergillus clavatus (strain ATCC 1007 / CBS 513.65 / DSM 816 / NCTC 3887 / NRRL 1 / QM 1276 / 107)</name>
    <dbReference type="NCBI Taxonomy" id="344612"/>
    <lineage>
        <taxon>Eukaryota</taxon>
        <taxon>Fungi</taxon>
        <taxon>Dikarya</taxon>
        <taxon>Ascomycota</taxon>
        <taxon>Pezizomycotina</taxon>
        <taxon>Eurotiomycetes</taxon>
        <taxon>Eurotiomycetidae</taxon>
        <taxon>Eurotiales</taxon>
        <taxon>Aspergillaceae</taxon>
        <taxon>Aspergillus</taxon>
        <taxon>Aspergillus subgen. Fumigati</taxon>
    </lineage>
</organism>
<dbReference type="VEuPathDB" id="FungiDB:ACLA_039370"/>
<dbReference type="KEGG" id="act:ACLA_039370"/>
<dbReference type="EMBL" id="DS027056">
    <property type="protein sequence ID" value="EAW09722.1"/>
    <property type="molecule type" value="Genomic_DNA"/>
</dbReference>
<name>A1CKP8_ASPCL</name>
<feature type="compositionally biased region" description="Polar residues" evidence="1">
    <location>
        <begin position="21"/>
        <end position="41"/>
    </location>
</feature>
<dbReference type="OrthoDB" id="410701at2759"/>
<feature type="compositionally biased region" description="Basic and acidic residues" evidence="1">
    <location>
        <begin position="8"/>
        <end position="20"/>
    </location>
</feature>
<accession>A1CKP8</accession>
<evidence type="ECO:0000313" key="3">
    <source>
        <dbReference type="Proteomes" id="UP000006701"/>
    </source>
</evidence>
<feature type="region of interest" description="Disordered" evidence="1">
    <location>
        <begin position="1"/>
        <end position="50"/>
    </location>
</feature>
<gene>
    <name evidence="2" type="ORF">ACLA_039370</name>
</gene>